<dbReference type="EMBL" id="VSSQ01007308">
    <property type="protein sequence ID" value="MPM35509.1"/>
    <property type="molecule type" value="Genomic_DNA"/>
</dbReference>
<dbReference type="SUPFAM" id="SSF144083">
    <property type="entry name" value="Magnesium transport protein CorA, transmembrane region"/>
    <property type="match status" value="1"/>
</dbReference>
<accession>A0A644Z4L5</accession>
<comment type="caution">
    <text evidence="14">The sequence shown here is derived from an EMBL/GenBank/DDBJ whole genome shotgun (WGS) entry which is preliminary data.</text>
</comment>
<keyword evidence="5 13" id="KW-0812">Transmembrane</keyword>
<keyword evidence="8" id="KW-0406">Ion transport</keyword>
<evidence type="ECO:0000256" key="8">
    <source>
        <dbReference type="ARBA" id="ARBA00023065"/>
    </source>
</evidence>
<sequence>MARSLFPARRPATPGLPVPGPMDPPRTPPERPRSDWDGDDFPADIPDSVVNWGWYVDGTRQDCESLAEATAHALADEGFVWLGLHDPDDEDMAGLARRFNLHPLAIEDAVEGHTRSKLEQFGRTLFLVVSTVAYVPQRQPPETSEIVTTGQIMVFVGTGFVMTVRRGSQTSLKRLRKALEKHPDRLLHGPASVLYGVLDTVVDDYQQVVNDFEEDIDEVEAAVFSSEGAHEVEQIYQVKRELIEFKRAVAPLGVPLHNLATRPYRAIPTEAQAYFREVADHHTEAREAIQSYDEVLSTILAASLNRLSVGQNEDMRKISAFVAIAAVPTLIAGIYGMNFDNMPELHSPYGYFVVCGVILALMTTLFVLFRRNNWL</sequence>
<feature type="transmembrane region" description="Helical" evidence="13">
    <location>
        <begin position="349"/>
        <end position="369"/>
    </location>
</feature>
<dbReference type="GO" id="GO:0000287">
    <property type="term" value="F:magnesium ion binding"/>
    <property type="evidence" value="ECO:0007669"/>
    <property type="project" value="TreeGrafter"/>
</dbReference>
<dbReference type="GO" id="GO:0015095">
    <property type="term" value="F:magnesium ion transmembrane transporter activity"/>
    <property type="evidence" value="ECO:0007669"/>
    <property type="project" value="TreeGrafter"/>
</dbReference>
<dbReference type="Gene3D" id="3.30.460.20">
    <property type="entry name" value="CorA soluble domain-like"/>
    <property type="match status" value="1"/>
</dbReference>
<organism evidence="14">
    <name type="scientific">bioreactor metagenome</name>
    <dbReference type="NCBI Taxonomy" id="1076179"/>
    <lineage>
        <taxon>unclassified sequences</taxon>
        <taxon>metagenomes</taxon>
        <taxon>ecological metagenomes</taxon>
    </lineage>
</organism>
<evidence type="ECO:0000256" key="9">
    <source>
        <dbReference type="ARBA" id="ARBA00023136"/>
    </source>
</evidence>
<keyword evidence="3" id="KW-0813">Transport</keyword>
<dbReference type="InterPro" id="IPR002523">
    <property type="entry name" value="MgTranspt_CorA/ZnTranspt_ZntB"/>
</dbReference>
<dbReference type="Pfam" id="PF01544">
    <property type="entry name" value="CorA"/>
    <property type="match status" value="1"/>
</dbReference>
<keyword evidence="7 13" id="KW-1133">Transmembrane helix</keyword>
<evidence type="ECO:0000256" key="2">
    <source>
        <dbReference type="ARBA" id="ARBA00009765"/>
    </source>
</evidence>
<dbReference type="InterPro" id="IPR045863">
    <property type="entry name" value="CorA_TM1_TM2"/>
</dbReference>
<evidence type="ECO:0000256" key="1">
    <source>
        <dbReference type="ARBA" id="ARBA00004651"/>
    </source>
</evidence>
<dbReference type="AlphaFoldDB" id="A0A644Z4L5"/>
<feature type="compositionally biased region" description="Pro residues" evidence="12">
    <location>
        <begin position="14"/>
        <end position="27"/>
    </location>
</feature>
<keyword evidence="6" id="KW-0460">Magnesium</keyword>
<dbReference type="GO" id="GO:0015087">
    <property type="term" value="F:cobalt ion transmembrane transporter activity"/>
    <property type="evidence" value="ECO:0007669"/>
    <property type="project" value="TreeGrafter"/>
</dbReference>
<evidence type="ECO:0000256" key="7">
    <source>
        <dbReference type="ARBA" id="ARBA00022989"/>
    </source>
</evidence>
<feature type="transmembrane region" description="Helical" evidence="13">
    <location>
        <begin position="318"/>
        <end position="337"/>
    </location>
</feature>
<evidence type="ECO:0000256" key="12">
    <source>
        <dbReference type="SAM" id="MobiDB-lite"/>
    </source>
</evidence>
<evidence type="ECO:0000313" key="14">
    <source>
        <dbReference type="EMBL" id="MPM35509.1"/>
    </source>
</evidence>
<keyword evidence="4" id="KW-1003">Cell membrane</keyword>
<name>A0A644Z4L5_9ZZZZ</name>
<evidence type="ECO:0000256" key="10">
    <source>
        <dbReference type="ARBA" id="ARBA00034269"/>
    </source>
</evidence>
<reference evidence="14" key="1">
    <citation type="submission" date="2019-08" db="EMBL/GenBank/DDBJ databases">
        <authorList>
            <person name="Kucharzyk K."/>
            <person name="Murdoch R.W."/>
            <person name="Higgins S."/>
            <person name="Loffler F."/>
        </authorList>
    </citation>
    <scope>NUCLEOTIDE SEQUENCE</scope>
</reference>
<feature type="region of interest" description="Disordered" evidence="12">
    <location>
        <begin position="1"/>
        <end position="42"/>
    </location>
</feature>
<comment type="similarity">
    <text evidence="2">Belongs to the CorA metal ion transporter (MIT) (TC 1.A.35) family.</text>
</comment>
<evidence type="ECO:0000256" key="13">
    <source>
        <dbReference type="SAM" id="Phobius"/>
    </source>
</evidence>
<keyword evidence="9 13" id="KW-0472">Membrane</keyword>
<comment type="catalytic activity">
    <reaction evidence="10">
        <text>Mg(2+)(in) = Mg(2+)(out)</text>
        <dbReference type="Rhea" id="RHEA:29827"/>
        <dbReference type="ChEBI" id="CHEBI:18420"/>
    </reaction>
</comment>
<dbReference type="Gene3D" id="1.20.58.340">
    <property type="entry name" value="Magnesium transport protein CorA, transmembrane region"/>
    <property type="match status" value="2"/>
</dbReference>
<dbReference type="SUPFAM" id="SSF143865">
    <property type="entry name" value="CorA soluble domain-like"/>
    <property type="match status" value="1"/>
</dbReference>
<protein>
    <submittedName>
        <fullName evidence="14">Zinc transport protein ZntB</fullName>
    </submittedName>
</protein>
<dbReference type="FunFam" id="1.20.58.340:FF:000004">
    <property type="entry name" value="Magnesium transport protein CorA"/>
    <property type="match status" value="1"/>
</dbReference>
<evidence type="ECO:0000256" key="11">
    <source>
        <dbReference type="ARBA" id="ARBA00045497"/>
    </source>
</evidence>
<dbReference type="InterPro" id="IPR045861">
    <property type="entry name" value="CorA_cytoplasmic_dom"/>
</dbReference>
<comment type="subcellular location">
    <subcellularLocation>
        <location evidence="1">Cell membrane</location>
        <topology evidence="1">Multi-pass membrane protein</topology>
    </subcellularLocation>
</comment>
<evidence type="ECO:0000256" key="6">
    <source>
        <dbReference type="ARBA" id="ARBA00022842"/>
    </source>
</evidence>
<dbReference type="PANTHER" id="PTHR46494">
    <property type="entry name" value="CORA FAMILY METAL ION TRANSPORTER (EUROFUNG)"/>
    <property type="match status" value="1"/>
</dbReference>
<dbReference type="CDD" id="cd12830">
    <property type="entry name" value="MtCorA-like"/>
    <property type="match status" value="1"/>
</dbReference>
<dbReference type="GO" id="GO:0005886">
    <property type="term" value="C:plasma membrane"/>
    <property type="evidence" value="ECO:0007669"/>
    <property type="project" value="UniProtKB-SubCell"/>
</dbReference>
<evidence type="ECO:0000256" key="3">
    <source>
        <dbReference type="ARBA" id="ARBA00022448"/>
    </source>
</evidence>
<dbReference type="GO" id="GO:0050897">
    <property type="term" value="F:cobalt ion binding"/>
    <property type="evidence" value="ECO:0007669"/>
    <property type="project" value="TreeGrafter"/>
</dbReference>
<evidence type="ECO:0000256" key="4">
    <source>
        <dbReference type="ARBA" id="ARBA00022475"/>
    </source>
</evidence>
<dbReference type="PANTHER" id="PTHR46494:SF1">
    <property type="entry name" value="CORA FAMILY METAL ION TRANSPORTER (EUROFUNG)"/>
    <property type="match status" value="1"/>
</dbReference>
<comment type="function">
    <text evidence="11">Mediates influx of magnesium ions. Alternates between open and closed states. Activated by low cytoplasmic Mg(2+) levels. Inactive when cytoplasmic Mg(2+) levels are high.</text>
</comment>
<proteinExistence type="inferred from homology"/>
<gene>
    <name evidence="14" type="primary">zntB_2</name>
    <name evidence="14" type="ORF">SDC9_82102</name>
</gene>
<evidence type="ECO:0000256" key="5">
    <source>
        <dbReference type="ARBA" id="ARBA00022692"/>
    </source>
</evidence>